<evidence type="ECO:0000313" key="1">
    <source>
        <dbReference type="EMBL" id="OAS23007.1"/>
    </source>
</evidence>
<dbReference type="SUPFAM" id="SSF56112">
    <property type="entry name" value="Protein kinase-like (PK-like)"/>
    <property type="match status" value="1"/>
</dbReference>
<proteinExistence type="predicted"/>
<reference evidence="1 2" key="1">
    <citation type="submission" date="2016-04" db="EMBL/GenBank/DDBJ databases">
        <authorList>
            <person name="Evans L.H."/>
            <person name="Alamgir A."/>
            <person name="Owens N."/>
            <person name="Weber N.D."/>
            <person name="Virtaneva K."/>
            <person name="Barbian K."/>
            <person name="Babar A."/>
            <person name="Rosenke K."/>
        </authorList>
    </citation>
    <scope>NUCLEOTIDE SEQUENCE [LARGE SCALE GENOMIC DNA]</scope>
    <source>
        <strain evidence="1 2">PMB02</strain>
    </source>
</reference>
<evidence type="ECO:0008006" key="3">
    <source>
        <dbReference type="Google" id="ProtNLM"/>
    </source>
</evidence>
<gene>
    <name evidence="1" type="ORF">A5481_17855</name>
</gene>
<dbReference type="RefSeq" id="WP_048433659.1">
    <property type="nucleotide sequence ID" value="NZ_LWHQ01000036.1"/>
</dbReference>
<dbReference type="InterPro" id="IPR011009">
    <property type="entry name" value="Kinase-like_dom_sf"/>
</dbReference>
<sequence>MRETLILGPKDRAAVLERQRTLKMARSAHAYVRGNTLQFYEWLDGLARGTLPEGPPVWICGDCHLGNLGPLADADGRVDIQIRDLDQTVIGNPTHDLVRLGLSLASAARGSDLPGVVTARMLEEMIHGYVQGLDGPDGDAAPPEPEVVHTVRRRALGRHWKHLARERLKDVEPRIPLGRKFWALDAAERDALHALFGEEDVRGLVRALNGRDAVQDIRLIDAAYWMKGCSSLGFLRYAALVRIEEPQDRGRLALIDLKEAVASAAPAAPGAEMPPDAAARVVAGARALSPNLGERMLPVRLLGKPVVMRELAPQDLKLDVDQFSREEAVRAAHYLAYVVGQAHGRQMDGTVRAAWRAEVAAGCAGAPSWLWSSVVELAGRHEVGYLQHCRLYADRQAA</sequence>
<protein>
    <recommendedName>
        <fullName evidence="3">DUF2252 domain-containing protein</fullName>
    </recommendedName>
</protein>
<accession>A0A179S718</accession>
<dbReference type="STRING" id="427683.A5481_17855"/>
<dbReference type="Pfam" id="PF10009">
    <property type="entry name" value="DUF2252"/>
    <property type="match status" value="1"/>
</dbReference>
<name>A0A179S718_9HYPH</name>
<dbReference type="OrthoDB" id="1491115at2"/>
<organism evidence="1 2">
    <name type="scientific">Methylobacterium platani</name>
    <dbReference type="NCBI Taxonomy" id="427683"/>
    <lineage>
        <taxon>Bacteria</taxon>
        <taxon>Pseudomonadati</taxon>
        <taxon>Pseudomonadota</taxon>
        <taxon>Alphaproteobacteria</taxon>
        <taxon>Hyphomicrobiales</taxon>
        <taxon>Methylobacteriaceae</taxon>
        <taxon>Methylobacterium</taxon>
    </lineage>
</organism>
<dbReference type="PANTHER" id="PTHR39441:SF1">
    <property type="entry name" value="DUF2252 DOMAIN-CONTAINING PROTEIN"/>
    <property type="match status" value="1"/>
</dbReference>
<dbReference type="AlphaFoldDB" id="A0A179S718"/>
<dbReference type="InterPro" id="IPR018721">
    <property type="entry name" value="DUF2252"/>
</dbReference>
<evidence type="ECO:0000313" key="2">
    <source>
        <dbReference type="Proteomes" id="UP000078316"/>
    </source>
</evidence>
<comment type="caution">
    <text evidence="1">The sequence shown here is derived from an EMBL/GenBank/DDBJ whole genome shotgun (WGS) entry which is preliminary data.</text>
</comment>
<dbReference type="PANTHER" id="PTHR39441">
    <property type="entry name" value="DUF2252 DOMAIN-CONTAINING PROTEIN"/>
    <property type="match status" value="1"/>
</dbReference>
<dbReference type="Proteomes" id="UP000078316">
    <property type="component" value="Unassembled WGS sequence"/>
</dbReference>
<dbReference type="EMBL" id="LWHQ01000036">
    <property type="protein sequence ID" value="OAS23007.1"/>
    <property type="molecule type" value="Genomic_DNA"/>
</dbReference>